<dbReference type="AlphaFoldDB" id="A0A194XQD5"/>
<dbReference type="Gene3D" id="3.40.50.150">
    <property type="entry name" value="Vaccinia Virus protein VP39"/>
    <property type="match status" value="1"/>
</dbReference>
<dbReference type="PANTHER" id="PTHR14741:SF32">
    <property type="entry name" value="TRIMETHYLGUANOSINE SYNTHASE"/>
    <property type="match status" value="1"/>
</dbReference>
<evidence type="ECO:0000256" key="7">
    <source>
        <dbReference type="ARBA" id="ARBA00049790"/>
    </source>
</evidence>
<evidence type="ECO:0000313" key="9">
    <source>
        <dbReference type="Proteomes" id="UP000070700"/>
    </source>
</evidence>
<evidence type="ECO:0000256" key="5">
    <source>
        <dbReference type="ARBA" id="ARBA00048763"/>
    </source>
</evidence>
<dbReference type="OrthoDB" id="194443at2759"/>
<evidence type="ECO:0000256" key="4">
    <source>
        <dbReference type="ARBA" id="ARBA00048740"/>
    </source>
</evidence>
<dbReference type="CDD" id="cd02440">
    <property type="entry name" value="AdoMet_MTases"/>
    <property type="match status" value="1"/>
</dbReference>
<gene>
    <name evidence="8" type="ORF">LY89DRAFT_693705</name>
</gene>
<dbReference type="Pfam" id="PF09445">
    <property type="entry name" value="Methyltransf_15"/>
    <property type="match status" value="1"/>
</dbReference>
<dbReference type="FunFam" id="3.40.50.150:FF:000270">
    <property type="entry name" value="RNA methylase family protein"/>
    <property type="match status" value="1"/>
</dbReference>
<evidence type="ECO:0000313" key="8">
    <source>
        <dbReference type="EMBL" id="KUJ22269.1"/>
    </source>
</evidence>
<evidence type="ECO:0000256" key="3">
    <source>
        <dbReference type="ARBA" id="ARBA00047418"/>
    </source>
</evidence>
<dbReference type="InterPro" id="IPR029063">
    <property type="entry name" value="SAM-dependent_MTases_sf"/>
</dbReference>
<dbReference type="PANTHER" id="PTHR14741">
    <property type="entry name" value="S-ADENOSYLMETHIONINE-DEPENDENT METHYLTRANSFERASE RELATED"/>
    <property type="match status" value="1"/>
</dbReference>
<reference evidence="8 9" key="1">
    <citation type="submission" date="2015-10" db="EMBL/GenBank/DDBJ databases">
        <title>Full genome of DAOMC 229536 Phialocephala scopiformis, a fungal endophyte of spruce producing the potent anti-insectan compound rugulosin.</title>
        <authorList>
            <consortium name="DOE Joint Genome Institute"/>
            <person name="Walker A.K."/>
            <person name="Frasz S.L."/>
            <person name="Seifert K.A."/>
            <person name="Miller J.D."/>
            <person name="Mondo S.J."/>
            <person name="Labutti K."/>
            <person name="Lipzen A."/>
            <person name="Dockter R."/>
            <person name="Kennedy M."/>
            <person name="Grigoriev I.V."/>
            <person name="Spatafora J.W."/>
        </authorList>
    </citation>
    <scope>NUCLEOTIDE SEQUENCE [LARGE SCALE GENOMIC DNA]</scope>
    <source>
        <strain evidence="8 9">CBS 120377</strain>
    </source>
</reference>
<protein>
    <recommendedName>
        <fullName evidence="1">Trimethylguanosine synthase</fullName>
    </recommendedName>
    <alternativeName>
        <fullName evidence="7">Cap-specific guanine-N(2) methyltransferase</fullName>
    </alternativeName>
</protein>
<dbReference type="STRING" id="149040.A0A194XQD5"/>
<dbReference type="KEGG" id="psco:LY89DRAFT_693705"/>
<name>A0A194XQD5_MOLSC</name>
<proteinExistence type="inferred from homology"/>
<dbReference type="SUPFAM" id="SSF53335">
    <property type="entry name" value="S-adenosyl-L-methionine-dependent methyltransferases"/>
    <property type="match status" value="1"/>
</dbReference>
<evidence type="ECO:0000256" key="6">
    <source>
        <dbReference type="ARBA" id="ARBA00049075"/>
    </source>
</evidence>
<keyword evidence="8" id="KW-0808">Transferase</keyword>
<organism evidence="8 9">
    <name type="scientific">Mollisia scopiformis</name>
    <name type="common">Conifer needle endophyte fungus</name>
    <name type="synonym">Phialocephala scopiformis</name>
    <dbReference type="NCBI Taxonomy" id="149040"/>
    <lineage>
        <taxon>Eukaryota</taxon>
        <taxon>Fungi</taxon>
        <taxon>Dikarya</taxon>
        <taxon>Ascomycota</taxon>
        <taxon>Pezizomycotina</taxon>
        <taxon>Leotiomycetes</taxon>
        <taxon>Helotiales</taxon>
        <taxon>Mollisiaceae</taxon>
        <taxon>Mollisia</taxon>
    </lineage>
</organism>
<keyword evidence="8" id="KW-0489">Methyltransferase</keyword>
<dbReference type="Proteomes" id="UP000070700">
    <property type="component" value="Unassembled WGS sequence"/>
</dbReference>
<comment type="catalytic activity">
    <reaction evidence="5">
        <text>a 5'-end (N(2),N(7)-dimethyl 5'-triphosphoguanosine)-ribonucleoside in snRNA + S-adenosyl-L-methionine = a 5'-end (N(2),N(2),N(7)-trimethyl 5'-triphosphoguanosine)-ribonucleoside in snRNA + S-adenosyl-L-homocysteine + H(+)</text>
        <dbReference type="Rhea" id="RHEA:78479"/>
        <dbReference type="Rhea" id="RHEA-COMP:19087"/>
        <dbReference type="Rhea" id="RHEA-COMP:19089"/>
        <dbReference type="ChEBI" id="CHEBI:15378"/>
        <dbReference type="ChEBI" id="CHEBI:57856"/>
        <dbReference type="ChEBI" id="CHEBI:59789"/>
        <dbReference type="ChEBI" id="CHEBI:167623"/>
        <dbReference type="ChEBI" id="CHEBI:172880"/>
    </reaction>
    <physiologicalReaction direction="left-to-right" evidence="5">
        <dbReference type="Rhea" id="RHEA:78480"/>
    </physiologicalReaction>
</comment>
<comment type="catalytic activity">
    <reaction evidence="6">
        <text>a 5'-end (N(7)-methyl 5'-triphosphoguanosine)-ribonucleoside in snRNA + S-adenosyl-L-methionine = a 5'-end (N(2),N(7)-dimethyl 5'-triphosphoguanosine)-ribonucleoside in snRNA + S-adenosyl-L-homocysteine + H(+)</text>
        <dbReference type="Rhea" id="RHEA:78471"/>
        <dbReference type="Rhea" id="RHEA-COMP:19085"/>
        <dbReference type="Rhea" id="RHEA-COMP:19087"/>
        <dbReference type="ChEBI" id="CHEBI:15378"/>
        <dbReference type="ChEBI" id="CHEBI:57856"/>
        <dbReference type="ChEBI" id="CHEBI:59789"/>
        <dbReference type="ChEBI" id="CHEBI:156461"/>
        <dbReference type="ChEBI" id="CHEBI:172880"/>
    </reaction>
    <physiologicalReaction direction="left-to-right" evidence="6">
        <dbReference type="Rhea" id="RHEA:78472"/>
    </physiologicalReaction>
</comment>
<dbReference type="InterPro" id="IPR019012">
    <property type="entry name" value="RNA_cap_Gua-N2-MeTrfase"/>
</dbReference>
<dbReference type="GeneID" id="28826379"/>
<evidence type="ECO:0000256" key="2">
    <source>
        <dbReference type="ARBA" id="ARBA00025783"/>
    </source>
</evidence>
<dbReference type="GO" id="GO:0015030">
    <property type="term" value="C:Cajal body"/>
    <property type="evidence" value="ECO:0007669"/>
    <property type="project" value="EnsemblFungi"/>
</dbReference>
<comment type="similarity">
    <text evidence="2">Belongs to the methyltransferase superfamily. Trimethylguanosine synthase family.</text>
</comment>
<dbReference type="InParanoid" id="A0A194XQD5"/>
<evidence type="ECO:0000256" key="1">
    <source>
        <dbReference type="ARBA" id="ARBA00018517"/>
    </source>
</evidence>
<sequence length="244" mass="27215">MEATESVMDDRPNRFPLTNECHHYTRRQDVDWDIQKYWAQRYSIWSLYDEGIHMTDDAWFGVTPEPIANKVAEDLRGLVPSSKSVLIDMFAGAGGNVIAFALSEQWSTIIAIEKDPSVIACAQHNAEIYGVVDQITWINDDSFSYLSNNLSSIDPTKTVVFASPPWGGPGYTSDEIFNLHTMAPYSIKQIHEACKGIYSALFLPRTSDLRQIAKLAPEGKKVEVVQYCMEGASKALVAYIPAAV</sequence>
<dbReference type="EMBL" id="KQ947406">
    <property type="protein sequence ID" value="KUJ22269.1"/>
    <property type="molecule type" value="Genomic_DNA"/>
</dbReference>
<dbReference type="GO" id="GO:0071164">
    <property type="term" value="F:RNA cap trimethylguanosine synthase activity"/>
    <property type="evidence" value="ECO:0007669"/>
    <property type="project" value="EnsemblFungi"/>
</dbReference>
<comment type="catalytic activity">
    <reaction evidence="3">
        <text>a 5'-end (N(2),N(7)-dimethyl 5'-triphosphoguanosine)-ribonucleoside in snoRNA + S-adenosyl-L-methionine = a 5'-end (N(2),N(2),N(7)-trimethyl 5'-triphosphoguanosine)-ribonucleoside in snoRNA + S-adenosyl-L-homocysteine + H(+)</text>
        <dbReference type="Rhea" id="RHEA:78507"/>
        <dbReference type="Rhea" id="RHEA-COMP:19088"/>
        <dbReference type="Rhea" id="RHEA-COMP:19090"/>
        <dbReference type="ChEBI" id="CHEBI:15378"/>
        <dbReference type="ChEBI" id="CHEBI:57856"/>
        <dbReference type="ChEBI" id="CHEBI:59789"/>
        <dbReference type="ChEBI" id="CHEBI:167623"/>
        <dbReference type="ChEBI" id="CHEBI:172880"/>
    </reaction>
    <physiologicalReaction direction="left-to-right" evidence="3">
        <dbReference type="Rhea" id="RHEA:78508"/>
    </physiologicalReaction>
</comment>
<accession>A0A194XQD5</accession>
<dbReference type="FunCoup" id="A0A194XQD5">
    <property type="interactions" value="125"/>
</dbReference>
<keyword evidence="9" id="KW-1185">Reference proteome</keyword>
<dbReference type="RefSeq" id="XP_018076624.1">
    <property type="nucleotide sequence ID" value="XM_018216653.1"/>
</dbReference>
<comment type="catalytic activity">
    <reaction evidence="4">
        <text>a 5'-end (N(7)-methyl 5'-triphosphoguanosine)-ribonucleoside in snoRNA + S-adenosyl-L-methionine = a 5'-end (N(2),N(7)-dimethyl 5'-triphosphoguanosine)-ribonucleoside in snoRNA + S-adenosyl-L-homocysteine + H(+)</text>
        <dbReference type="Rhea" id="RHEA:78475"/>
        <dbReference type="Rhea" id="RHEA-COMP:19086"/>
        <dbReference type="Rhea" id="RHEA-COMP:19088"/>
        <dbReference type="ChEBI" id="CHEBI:15378"/>
        <dbReference type="ChEBI" id="CHEBI:57856"/>
        <dbReference type="ChEBI" id="CHEBI:59789"/>
        <dbReference type="ChEBI" id="CHEBI:156461"/>
        <dbReference type="ChEBI" id="CHEBI:172880"/>
    </reaction>
    <physiologicalReaction direction="left-to-right" evidence="4">
        <dbReference type="Rhea" id="RHEA:78476"/>
    </physiologicalReaction>
</comment>